<keyword evidence="9" id="KW-0496">Mitochondrion</keyword>
<dbReference type="InterPro" id="IPR036228">
    <property type="entry name" value="ATP_synth_F0_dsu_sf_mt"/>
</dbReference>
<dbReference type="PANTHER" id="PTHR12700">
    <property type="entry name" value="ATP SYNTHASE SUBUNIT D, MITOCHONDRIAL"/>
    <property type="match status" value="1"/>
</dbReference>
<dbReference type="OrthoDB" id="35799at2759"/>
<dbReference type="SUPFAM" id="SSF161065">
    <property type="entry name" value="ATP synthase D chain-like"/>
    <property type="match status" value="1"/>
</dbReference>
<evidence type="ECO:0000256" key="4">
    <source>
        <dbReference type="ARBA" id="ARBA00022448"/>
    </source>
</evidence>
<comment type="similarity">
    <text evidence="2">Belongs to the ATPase d subunit family.</text>
</comment>
<proteinExistence type="inferred from homology"/>
<dbReference type="InterPro" id="IPR008689">
    <property type="entry name" value="ATP_synth_F0_dsu_mt"/>
</dbReference>
<keyword evidence="10" id="KW-0472">Membrane</keyword>
<keyword evidence="7" id="KW-0999">Mitochondrion inner membrane</keyword>
<gene>
    <name evidence="12" type="ORF">PSACC_03574</name>
</gene>
<evidence type="ECO:0000256" key="10">
    <source>
        <dbReference type="ARBA" id="ARBA00023136"/>
    </source>
</evidence>
<keyword evidence="4" id="KW-0813">Transport</keyword>
<reference evidence="12 13" key="1">
    <citation type="submission" date="2016-10" db="EMBL/GenBank/DDBJ databases">
        <title>The genome of Paramicrosporidium saccamoebae is the missing link in understanding Cryptomycota and Microsporidia evolution.</title>
        <authorList>
            <person name="Quandt C.A."/>
            <person name="Beaudet D."/>
            <person name="Corsaro D."/>
            <person name="Michel R."/>
            <person name="Corradi N."/>
            <person name="James T."/>
        </authorList>
    </citation>
    <scope>NUCLEOTIDE SEQUENCE [LARGE SCALE GENOMIC DNA]</scope>
    <source>
        <strain evidence="12 13">KSL3</strain>
    </source>
</reference>
<keyword evidence="5" id="KW-0138">CF(0)</keyword>
<evidence type="ECO:0000256" key="2">
    <source>
        <dbReference type="ARBA" id="ARBA00006842"/>
    </source>
</evidence>
<dbReference type="EMBL" id="MTSL01000213">
    <property type="protein sequence ID" value="PJF16573.1"/>
    <property type="molecule type" value="Genomic_DNA"/>
</dbReference>
<accession>A0A2H9TFL3</accession>
<feature type="coiled-coil region" evidence="11">
    <location>
        <begin position="85"/>
        <end position="130"/>
    </location>
</feature>
<evidence type="ECO:0000313" key="12">
    <source>
        <dbReference type="EMBL" id="PJF16573.1"/>
    </source>
</evidence>
<evidence type="ECO:0000256" key="9">
    <source>
        <dbReference type="ARBA" id="ARBA00023128"/>
    </source>
</evidence>
<evidence type="ECO:0000256" key="7">
    <source>
        <dbReference type="ARBA" id="ARBA00022792"/>
    </source>
</evidence>
<keyword evidence="6" id="KW-0375">Hydrogen ion transport</keyword>
<keyword evidence="13" id="KW-1185">Reference proteome</keyword>
<protein>
    <recommendedName>
        <fullName evidence="3">ATP synthase subunit d, mitochondrial</fullName>
    </recommendedName>
</protein>
<evidence type="ECO:0000256" key="8">
    <source>
        <dbReference type="ARBA" id="ARBA00023065"/>
    </source>
</evidence>
<dbReference type="Pfam" id="PF05873">
    <property type="entry name" value="Mt_ATP-synt_D"/>
    <property type="match status" value="1"/>
</dbReference>
<dbReference type="Gene3D" id="6.10.280.70">
    <property type="match status" value="1"/>
</dbReference>
<evidence type="ECO:0000313" key="13">
    <source>
        <dbReference type="Proteomes" id="UP000240830"/>
    </source>
</evidence>
<dbReference type="GO" id="GO:0005743">
    <property type="term" value="C:mitochondrial inner membrane"/>
    <property type="evidence" value="ECO:0007669"/>
    <property type="project" value="UniProtKB-SubCell"/>
</dbReference>
<dbReference type="GO" id="GO:0045259">
    <property type="term" value="C:proton-transporting ATP synthase complex"/>
    <property type="evidence" value="ECO:0007669"/>
    <property type="project" value="UniProtKB-KW"/>
</dbReference>
<evidence type="ECO:0000256" key="5">
    <source>
        <dbReference type="ARBA" id="ARBA00022547"/>
    </source>
</evidence>
<dbReference type="GO" id="GO:0015986">
    <property type="term" value="P:proton motive force-driven ATP synthesis"/>
    <property type="evidence" value="ECO:0007669"/>
    <property type="project" value="InterPro"/>
</dbReference>
<evidence type="ECO:0000256" key="3">
    <source>
        <dbReference type="ARBA" id="ARBA00021688"/>
    </source>
</evidence>
<dbReference type="STRING" id="1246581.A0A2H9TFL3"/>
<evidence type="ECO:0000256" key="6">
    <source>
        <dbReference type="ARBA" id="ARBA00022781"/>
    </source>
</evidence>
<dbReference type="GO" id="GO:0015078">
    <property type="term" value="F:proton transmembrane transporter activity"/>
    <property type="evidence" value="ECO:0007669"/>
    <property type="project" value="InterPro"/>
</dbReference>
<evidence type="ECO:0000256" key="1">
    <source>
        <dbReference type="ARBA" id="ARBA00004273"/>
    </source>
</evidence>
<keyword evidence="8" id="KW-0406">Ion transport</keyword>
<keyword evidence="11" id="KW-0175">Coiled coil</keyword>
<dbReference type="Proteomes" id="UP000240830">
    <property type="component" value="Unassembled WGS sequence"/>
</dbReference>
<dbReference type="AlphaFoldDB" id="A0A2H9TFL3"/>
<comment type="caution">
    <text evidence="12">The sequence shown here is derived from an EMBL/GenBank/DDBJ whole genome shotgun (WGS) entry which is preliminary data.</text>
</comment>
<name>A0A2H9TFL3_9FUNG</name>
<sequence length="175" mass="20020">MSSGIGKVAGSVDWTRVLSRCNPQVRKGVMDLRAHHEDLRRQIADAKSSVPKLDFDYYKSKLPSKEYGTMLSEMEGKVKGFQPTKTDYSDKLKVLENEKQTQLQEASAFLNKLEGDVQALKAQLDKLRSAKPVEQMTVDDVYELNPEYKEKIYTAIKNDNWATEEEKDTDHKAHH</sequence>
<organism evidence="12 13">
    <name type="scientific">Paramicrosporidium saccamoebae</name>
    <dbReference type="NCBI Taxonomy" id="1246581"/>
    <lineage>
        <taxon>Eukaryota</taxon>
        <taxon>Fungi</taxon>
        <taxon>Fungi incertae sedis</taxon>
        <taxon>Cryptomycota</taxon>
        <taxon>Cryptomycota incertae sedis</taxon>
        <taxon>Paramicrosporidium</taxon>
    </lineage>
</organism>
<comment type="subcellular location">
    <subcellularLocation>
        <location evidence="1">Mitochondrion inner membrane</location>
    </subcellularLocation>
</comment>
<evidence type="ECO:0000256" key="11">
    <source>
        <dbReference type="SAM" id="Coils"/>
    </source>
</evidence>